<proteinExistence type="predicted"/>
<protein>
    <recommendedName>
        <fullName evidence="4">Flagellar associated protein</fullName>
    </recommendedName>
</protein>
<dbReference type="EMBL" id="HBEC01022048">
    <property type="protein sequence ID" value="CAD8290109.1"/>
    <property type="molecule type" value="Transcribed_RNA"/>
</dbReference>
<name>A0A7R9YWS5_9CHLO</name>
<feature type="coiled-coil region" evidence="1">
    <location>
        <begin position="269"/>
        <end position="300"/>
    </location>
</feature>
<keyword evidence="1" id="KW-0175">Coiled coil</keyword>
<evidence type="ECO:0000313" key="3">
    <source>
        <dbReference type="EMBL" id="CAD8290109.1"/>
    </source>
</evidence>
<feature type="coiled-coil region" evidence="1">
    <location>
        <begin position="705"/>
        <end position="732"/>
    </location>
</feature>
<evidence type="ECO:0000256" key="1">
    <source>
        <dbReference type="SAM" id="Coils"/>
    </source>
</evidence>
<feature type="region of interest" description="Disordered" evidence="2">
    <location>
        <begin position="1"/>
        <end position="40"/>
    </location>
</feature>
<dbReference type="PANTHER" id="PTHR34894">
    <property type="entry name" value="SAM-DEPENDENT METHYLTRANSFERASE RSMI, CONSERVED SITE"/>
    <property type="match status" value="1"/>
</dbReference>
<feature type="region of interest" description="Disordered" evidence="2">
    <location>
        <begin position="61"/>
        <end position="83"/>
    </location>
</feature>
<evidence type="ECO:0008006" key="4">
    <source>
        <dbReference type="Google" id="ProtNLM"/>
    </source>
</evidence>
<feature type="compositionally biased region" description="Low complexity" evidence="2">
    <location>
        <begin position="25"/>
        <end position="38"/>
    </location>
</feature>
<evidence type="ECO:0000256" key="2">
    <source>
        <dbReference type="SAM" id="MobiDB-lite"/>
    </source>
</evidence>
<organism evidence="3">
    <name type="scientific">Chlamydomonas euryale</name>
    <dbReference type="NCBI Taxonomy" id="1486919"/>
    <lineage>
        <taxon>Eukaryota</taxon>
        <taxon>Viridiplantae</taxon>
        <taxon>Chlorophyta</taxon>
        <taxon>core chlorophytes</taxon>
        <taxon>Chlorophyceae</taxon>
        <taxon>CS clade</taxon>
        <taxon>Chlamydomonadales</taxon>
        <taxon>Chlamydomonadaceae</taxon>
        <taxon>Chlamydomonas</taxon>
    </lineage>
</organism>
<feature type="region of interest" description="Disordered" evidence="2">
    <location>
        <begin position="873"/>
        <end position="896"/>
    </location>
</feature>
<reference evidence="3" key="1">
    <citation type="submission" date="2021-01" db="EMBL/GenBank/DDBJ databases">
        <authorList>
            <person name="Corre E."/>
            <person name="Pelletier E."/>
            <person name="Niang G."/>
            <person name="Scheremetjew M."/>
            <person name="Finn R."/>
            <person name="Kale V."/>
            <person name="Holt S."/>
            <person name="Cochrane G."/>
            <person name="Meng A."/>
            <person name="Brown T."/>
            <person name="Cohen L."/>
        </authorList>
    </citation>
    <scope>NUCLEOTIDE SEQUENCE</scope>
    <source>
        <strain evidence="3">CCMP219</strain>
    </source>
</reference>
<feature type="region of interest" description="Disordered" evidence="2">
    <location>
        <begin position="1707"/>
        <end position="1729"/>
    </location>
</feature>
<accession>A0A7R9YWS5</accession>
<feature type="compositionally biased region" description="Polar residues" evidence="2">
    <location>
        <begin position="1"/>
        <end position="12"/>
    </location>
</feature>
<feature type="coiled-coil region" evidence="1">
    <location>
        <begin position="572"/>
        <end position="627"/>
    </location>
</feature>
<dbReference type="PANTHER" id="PTHR34894:SF5">
    <property type="entry name" value="EF-HAND DOMAIN-CONTAINING PROTEIN"/>
    <property type="match status" value="1"/>
</dbReference>
<gene>
    <name evidence="3" type="ORF">CEUR00632_LOCUS10148</name>
</gene>
<feature type="coiled-coil region" evidence="1">
    <location>
        <begin position="920"/>
        <end position="1155"/>
    </location>
</feature>
<feature type="coiled-coil region" evidence="1">
    <location>
        <begin position="425"/>
        <end position="480"/>
    </location>
</feature>
<sequence>MANVVMTNTGLQSKRGGQPGSLNDPSSPLRSSGSFSLPPLNPDAYAAVEALESANDEIAAGVSPARRSRRHGLIPGSDPHTKTGVQAAVNMGQLEQEMAFARENHRDNGRQLLELWVNQVLDPGGMDMTGRTEPLKMDASVLKGLTQFGLTRVELRGTGLSDALIDRLYRGLYVYTVGFFDIMQDILKHSEFRVEVLGNVWRAFLKIAESALKVAFKSDYLQLFQAQQVTAAELLIAKEALAEARADGYNTEKALAWLTAAHAEERAMRAGMKQQLANALAQMELEQRAHQAAVEKYVNEVEARGRALVELQEKDDKLVQAALSHAEVIAQRDQLLSEKLATEQMAADLVNQTADVTRALAMDDDLSCPPELREDVDKSETTIEVALAKAQALKVMTEGLYIKYQAQKAEFASQTREFFATKDALRDTSERLTDTKHELDIAEDKGRALDYQLELSNERNSELQAEIDALRRQLSSEAGSRAAAEDVCLQQSQRIELLESALADTSSERDEIRLTSERQRAQLDRQEEVMNVTDVELSAARSVGAECSKALSITMAALQANQIARALLQRLLQELRTQSSRSSRQLQEAKRHIRVLEGESEELHLTIANTQQQLSNVTREARNATAVATELQHVVADKDKQLLSKSEKISLLETKLSQTADELSKRTAKLAATEESLATEKEEVMRLFESFQAFEGQVKGGAEERMDLVRRIDHLRAEMNLMEERAARKEDAVQMEIKHLQSQVELESSRCVGLDLQLEAQRSRLDETSDALTRKRDKKRRWKRLHVDAEAQVEHLTKLLNHRNQVIVVLEERMQRLDVDVAILVADRGRSLLAPGDARDDHLSEELQDDGNYGFIRPPPTPELPQHLLDAVSEHSAHVSPTLGLGGPSGEVAAPLHDGRAAGEDIVVQYRQWDGLSARALQLQMMVDKENTKLEEARNAYEKARAVFYTNPSEPELRRRMEASEAEATNARRVRAEVEAQLDEVNEYMRQLQAKLRHHEQNLARRRLREMERRAGTRDASLRSEMSERVEEANRRAGALQELLAQQKVAADMVAAAKSNVEGELLNREAELRLLGDQIHQVTAEKLRLEAELSNAKQAFDGQSQDITHLQAAEATLTEQLSKATASIALKEKDMERLQRKTENAMRRLKDEFSEREQGLNRAMADAEVAAAAEYAALQARHDDVAADRDAAVGHAKDLVVSQMHAVERSDPPDFLRHFTTSCDAQLAVQRACAYLPAGCLPDRLSNFGVDEEVVEFIQPTFETVLVLISQVYSDKLARDLKEEEFLLGGLVGRRTPLPQVLYDFFITRFGMRDTAELHLAAFLRAVRNMRTQHPKVRMFARLLDLDDSIGGLPRTAADFYVAMLNRVHSRAGPLMSEAAEGVSLAKCRLLAKSAREFMRGSLTHLCEDAGNITQALQSLALNDEEKAIDVETSLEMVFKAWVKQYKLDLRAAAEVFTKTCKSPQGRPSVTPDEFLAFLDALDATKAASLERQQAMTMYRQALRAAGPCPADSLATIFASTVLDAGFVGPSTHLSSRLEPIKSFPPYDEFRILIEMWKSIRPVVEAQMVALEENKTELSADTASYLNLYQELEQELESSRSSDAAWATLRRLLGTYCAHRRAVDALHPFKAHQAAALAAACFEGVSFKTRVSEAGARVPVEDVAELSLTPDPSKTAPRPSVRMVVPKRIGRSPTRHASEITAEVSAMILGTDSARTTPELGTRTPTPSK</sequence>